<gene>
    <name evidence="3" type="ORF">QBC35DRAFT_486849</name>
</gene>
<evidence type="ECO:0000256" key="1">
    <source>
        <dbReference type="SAM" id="MobiDB-lite"/>
    </source>
</evidence>
<evidence type="ECO:0000256" key="2">
    <source>
        <dbReference type="SAM" id="SignalP"/>
    </source>
</evidence>
<comment type="caution">
    <text evidence="3">The sequence shown here is derived from an EMBL/GenBank/DDBJ whole genome shotgun (WGS) entry which is preliminary data.</text>
</comment>
<feature type="chain" id="PRO_5042816454" evidence="2">
    <location>
        <begin position="20"/>
        <end position="98"/>
    </location>
</feature>
<accession>A0AAN7ALM0</accession>
<evidence type="ECO:0000313" key="3">
    <source>
        <dbReference type="EMBL" id="KAK4191693.1"/>
    </source>
</evidence>
<feature type="region of interest" description="Disordered" evidence="1">
    <location>
        <begin position="65"/>
        <end position="98"/>
    </location>
</feature>
<feature type="region of interest" description="Disordered" evidence="1">
    <location>
        <begin position="23"/>
        <end position="43"/>
    </location>
</feature>
<evidence type="ECO:0000313" key="4">
    <source>
        <dbReference type="Proteomes" id="UP001302126"/>
    </source>
</evidence>
<name>A0AAN7ALM0_9PEZI</name>
<proteinExistence type="predicted"/>
<organism evidence="3 4">
    <name type="scientific">Podospora australis</name>
    <dbReference type="NCBI Taxonomy" id="1536484"/>
    <lineage>
        <taxon>Eukaryota</taxon>
        <taxon>Fungi</taxon>
        <taxon>Dikarya</taxon>
        <taxon>Ascomycota</taxon>
        <taxon>Pezizomycotina</taxon>
        <taxon>Sordariomycetes</taxon>
        <taxon>Sordariomycetidae</taxon>
        <taxon>Sordariales</taxon>
        <taxon>Podosporaceae</taxon>
        <taxon>Podospora</taxon>
    </lineage>
</organism>
<dbReference type="Proteomes" id="UP001302126">
    <property type="component" value="Unassembled WGS sequence"/>
</dbReference>
<sequence length="98" mass="10300">MSLILLMSVAASQAVLATGQTTHFHTPTSDVHTTDKSSTSASISNKIHISPLPYVLSPPSLPTGQAFSGERWMSKQVTGASRPHRSAHSHGPTAEHSG</sequence>
<feature type="signal peptide" evidence="2">
    <location>
        <begin position="1"/>
        <end position="19"/>
    </location>
</feature>
<reference evidence="3" key="1">
    <citation type="journal article" date="2023" name="Mol. Phylogenet. Evol.">
        <title>Genome-scale phylogeny and comparative genomics of the fungal order Sordariales.</title>
        <authorList>
            <person name="Hensen N."/>
            <person name="Bonometti L."/>
            <person name="Westerberg I."/>
            <person name="Brannstrom I.O."/>
            <person name="Guillou S."/>
            <person name="Cros-Aarteil S."/>
            <person name="Calhoun S."/>
            <person name="Haridas S."/>
            <person name="Kuo A."/>
            <person name="Mondo S."/>
            <person name="Pangilinan J."/>
            <person name="Riley R."/>
            <person name="LaButti K."/>
            <person name="Andreopoulos B."/>
            <person name="Lipzen A."/>
            <person name="Chen C."/>
            <person name="Yan M."/>
            <person name="Daum C."/>
            <person name="Ng V."/>
            <person name="Clum A."/>
            <person name="Steindorff A."/>
            <person name="Ohm R.A."/>
            <person name="Martin F."/>
            <person name="Silar P."/>
            <person name="Natvig D.O."/>
            <person name="Lalanne C."/>
            <person name="Gautier V."/>
            <person name="Ament-Velasquez S.L."/>
            <person name="Kruys A."/>
            <person name="Hutchinson M.I."/>
            <person name="Powell A.J."/>
            <person name="Barry K."/>
            <person name="Miller A.N."/>
            <person name="Grigoriev I.V."/>
            <person name="Debuchy R."/>
            <person name="Gladieux P."/>
            <person name="Hiltunen Thoren M."/>
            <person name="Johannesson H."/>
        </authorList>
    </citation>
    <scope>NUCLEOTIDE SEQUENCE</scope>
    <source>
        <strain evidence="3">PSN309</strain>
    </source>
</reference>
<keyword evidence="4" id="KW-1185">Reference proteome</keyword>
<dbReference type="EMBL" id="MU864358">
    <property type="protein sequence ID" value="KAK4191693.1"/>
    <property type="molecule type" value="Genomic_DNA"/>
</dbReference>
<protein>
    <submittedName>
        <fullName evidence="3">Uncharacterized protein</fullName>
    </submittedName>
</protein>
<dbReference type="AlphaFoldDB" id="A0AAN7ALM0"/>
<keyword evidence="2" id="KW-0732">Signal</keyword>
<reference evidence="3" key="2">
    <citation type="submission" date="2023-05" db="EMBL/GenBank/DDBJ databases">
        <authorList>
            <consortium name="Lawrence Berkeley National Laboratory"/>
            <person name="Steindorff A."/>
            <person name="Hensen N."/>
            <person name="Bonometti L."/>
            <person name="Westerberg I."/>
            <person name="Brannstrom I.O."/>
            <person name="Guillou S."/>
            <person name="Cros-Aarteil S."/>
            <person name="Calhoun S."/>
            <person name="Haridas S."/>
            <person name="Kuo A."/>
            <person name="Mondo S."/>
            <person name="Pangilinan J."/>
            <person name="Riley R."/>
            <person name="Labutti K."/>
            <person name="Andreopoulos B."/>
            <person name="Lipzen A."/>
            <person name="Chen C."/>
            <person name="Yanf M."/>
            <person name="Daum C."/>
            <person name="Ng V."/>
            <person name="Clum A."/>
            <person name="Ohm R."/>
            <person name="Martin F."/>
            <person name="Silar P."/>
            <person name="Natvig D."/>
            <person name="Lalanne C."/>
            <person name="Gautier V."/>
            <person name="Ament-Velasquez S.L."/>
            <person name="Kruys A."/>
            <person name="Hutchinson M.I."/>
            <person name="Powell A.J."/>
            <person name="Barry K."/>
            <person name="Miller A.N."/>
            <person name="Grigoriev I.V."/>
            <person name="Debuchy R."/>
            <person name="Gladieux P."/>
            <person name="Thoren M.H."/>
            <person name="Johannesson H."/>
        </authorList>
    </citation>
    <scope>NUCLEOTIDE SEQUENCE</scope>
    <source>
        <strain evidence="3">PSN309</strain>
    </source>
</reference>